<dbReference type="InterPro" id="IPR045609">
    <property type="entry name" value="DUF6451"/>
</dbReference>
<dbReference type="OrthoDB" id="6145491at2759"/>
<evidence type="ECO:0000313" key="3">
    <source>
        <dbReference type="Proteomes" id="UP000507470"/>
    </source>
</evidence>
<reference evidence="2 3" key="1">
    <citation type="submission" date="2020-06" db="EMBL/GenBank/DDBJ databases">
        <authorList>
            <person name="Li R."/>
            <person name="Bekaert M."/>
        </authorList>
    </citation>
    <scope>NUCLEOTIDE SEQUENCE [LARGE SCALE GENOMIC DNA]</scope>
    <source>
        <strain evidence="3">wild</strain>
    </source>
</reference>
<organism evidence="2 3">
    <name type="scientific">Mytilus coruscus</name>
    <name type="common">Sea mussel</name>
    <dbReference type="NCBI Taxonomy" id="42192"/>
    <lineage>
        <taxon>Eukaryota</taxon>
        <taxon>Metazoa</taxon>
        <taxon>Spiralia</taxon>
        <taxon>Lophotrochozoa</taxon>
        <taxon>Mollusca</taxon>
        <taxon>Bivalvia</taxon>
        <taxon>Autobranchia</taxon>
        <taxon>Pteriomorphia</taxon>
        <taxon>Mytilida</taxon>
        <taxon>Mytiloidea</taxon>
        <taxon>Mytilidae</taxon>
        <taxon>Mytilinae</taxon>
        <taxon>Mytilus</taxon>
    </lineage>
</organism>
<accession>A0A6J8CM26</accession>
<feature type="domain" description="DUF6451" evidence="1">
    <location>
        <begin position="51"/>
        <end position="83"/>
    </location>
</feature>
<gene>
    <name evidence="2" type="ORF">MCOR_30520</name>
</gene>
<name>A0A6J8CM26_MYTCO</name>
<dbReference type="EMBL" id="CACVKT020005595">
    <property type="protein sequence ID" value="CAC5395900.1"/>
    <property type="molecule type" value="Genomic_DNA"/>
</dbReference>
<sequence>MKVKTRKGGTVSIEGEDIEEVDQFTYLGSIMDRNGGTDADIRTRISKARQAFAMLKPVWKSTAFTENTKIRIFNTNVKSVLFYGAETWRLTAGEPAIKQLKRRTWQWIGHTLRKPVGSITRQALEWNPQGHRRPGRPFHSWRRSRRKELEEIGYTWSEAKRIAQNRVRWKATVAALCSTRNEED</sequence>
<evidence type="ECO:0000259" key="1">
    <source>
        <dbReference type="Pfam" id="PF20049"/>
    </source>
</evidence>
<dbReference type="AlphaFoldDB" id="A0A6J8CM26"/>
<evidence type="ECO:0000313" key="2">
    <source>
        <dbReference type="EMBL" id="CAC5395900.1"/>
    </source>
</evidence>
<proteinExistence type="predicted"/>
<dbReference type="Proteomes" id="UP000507470">
    <property type="component" value="Unassembled WGS sequence"/>
</dbReference>
<dbReference type="PANTHER" id="PTHR47027:SF25">
    <property type="entry name" value="REVERSE TRANSCRIPTASE DOMAIN-CONTAINING PROTEIN"/>
    <property type="match status" value="1"/>
</dbReference>
<protein>
    <recommendedName>
        <fullName evidence="1">DUF6451 domain-containing protein</fullName>
    </recommendedName>
</protein>
<keyword evidence="3" id="KW-1185">Reference proteome</keyword>
<dbReference type="PANTHER" id="PTHR47027">
    <property type="entry name" value="REVERSE TRANSCRIPTASE DOMAIN-CONTAINING PROTEIN"/>
    <property type="match status" value="1"/>
</dbReference>
<dbReference type="Pfam" id="PF20049">
    <property type="entry name" value="DUF6451"/>
    <property type="match status" value="1"/>
</dbReference>